<reference evidence="2 3" key="1">
    <citation type="journal article" date="2015" name="Annu Rev Anim Biosci">
        <title>The Genome 10K Project: a way forward.</title>
        <authorList>
            <person name="Koepfli K.P."/>
            <person name="Paten B."/>
            <person name="O'Brien S.J."/>
            <person name="Koepfli K.P."/>
            <person name="Paten B."/>
            <person name="Antunes A."/>
            <person name="Belov K."/>
            <person name="Bustamante C."/>
            <person name="Castoe T.A."/>
            <person name="Clawson H."/>
            <person name="Crawford A.J."/>
            <person name="Diekhans M."/>
            <person name="Distel D."/>
            <person name="Durbin R."/>
            <person name="Earl D."/>
            <person name="Fujita M.K."/>
            <person name="Gamble T."/>
            <person name="Georges A."/>
            <person name="Gemmell N."/>
            <person name="Gilbert M.T."/>
            <person name="Graves J.M."/>
            <person name="Green R.E."/>
            <person name="Hickey G."/>
            <person name="Jarvis E.D."/>
            <person name="Johnson W."/>
            <person name="Komissarov A."/>
            <person name="Korf I."/>
            <person name="Kuhn R."/>
            <person name="Larkin D.M."/>
            <person name="Lewin H."/>
            <person name="Lopez J.V."/>
            <person name="Ma J."/>
            <person name="Marques-Bonet T."/>
            <person name="Miller W."/>
            <person name="Murphy R."/>
            <person name="Pevzner P."/>
            <person name="Shapiro B."/>
            <person name="Steiner C."/>
            <person name="Tamazian G."/>
            <person name="Venkatesh B."/>
            <person name="Wang J."/>
            <person name="Wayne R."/>
            <person name="Wiley E."/>
            <person name="Yang H."/>
            <person name="Zhang G."/>
            <person name="Haussler D."/>
            <person name="Ryder O."/>
            <person name="O'Brien S.J."/>
        </authorList>
    </citation>
    <scope>NUCLEOTIDE SEQUENCE</scope>
</reference>
<dbReference type="InterPro" id="IPR011992">
    <property type="entry name" value="EF-hand-dom_pair"/>
</dbReference>
<accession>A0A671EWU1</accession>
<name>A0A671EWU1_RHIFE</name>
<organism evidence="2 3">
    <name type="scientific">Rhinolophus ferrumequinum</name>
    <name type="common">Greater horseshoe bat</name>
    <dbReference type="NCBI Taxonomy" id="59479"/>
    <lineage>
        <taxon>Eukaryota</taxon>
        <taxon>Metazoa</taxon>
        <taxon>Chordata</taxon>
        <taxon>Craniata</taxon>
        <taxon>Vertebrata</taxon>
        <taxon>Euteleostomi</taxon>
        <taxon>Mammalia</taxon>
        <taxon>Eutheria</taxon>
        <taxon>Laurasiatheria</taxon>
        <taxon>Chiroptera</taxon>
        <taxon>Yinpterochiroptera</taxon>
        <taxon>Rhinolophoidea</taxon>
        <taxon>Rhinolophidae</taxon>
        <taxon>Rhinolophinae</taxon>
        <taxon>Rhinolophus</taxon>
    </lineage>
</organism>
<reference evidence="3" key="3">
    <citation type="submission" date="2018-12" db="EMBL/GenBank/DDBJ databases">
        <title>G10K-VGP greater horseshoe bat female genome, primary haplotype.</title>
        <authorList>
            <person name="Teeling E."/>
            <person name="Myers G."/>
            <person name="Vernes S."/>
            <person name="Pippel M."/>
            <person name="Winkler S."/>
            <person name="Fedrigo O."/>
            <person name="Rhie A."/>
            <person name="Koren S."/>
            <person name="Phillippy A."/>
            <person name="Lewin H."/>
            <person name="Damas J."/>
            <person name="Howe K."/>
            <person name="Mountcastle J."/>
            <person name="Jarvis E.D."/>
        </authorList>
    </citation>
    <scope>NUCLEOTIDE SEQUENCE [LARGE SCALE GENOMIC DNA]</scope>
</reference>
<evidence type="ECO:0000313" key="3">
    <source>
        <dbReference type="Proteomes" id="UP000472240"/>
    </source>
</evidence>
<sequence length="108" mass="11982">MNHGASAPVAASHAPLPGKAWRRGPIDLSHKHRGPDDTTDKPGLPRRRKENLPTFLKAFDKKGKDGLSHIFEERAKNEDEKIPFSEFSRSTGLGHRPGWGALHCVQNL</sequence>
<dbReference type="SUPFAM" id="SSF47473">
    <property type="entry name" value="EF-hand"/>
    <property type="match status" value="1"/>
</dbReference>
<keyword evidence="3" id="KW-1185">Reference proteome</keyword>
<protein>
    <submittedName>
        <fullName evidence="2">Uncharacterized protein</fullName>
    </submittedName>
</protein>
<evidence type="ECO:0000313" key="2">
    <source>
        <dbReference type="Ensembl" id="ENSRFEP00010017740.1"/>
    </source>
</evidence>
<reference evidence="2" key="4">
    <citation type="submission" date="2025-08" db="UniProtKB">
        <authorList>
            <consortium name="Ensembl"/>
        </authorList>
    </citation>
    <scope>IDENTIFICATION</scope>
</reference>
<dbReference type="Gene3D" id="1.10.238.10">
    <property type="entry name" value="EF-hand"/>
    <property type="match status" value="1"/>
</dbReference>
<dbReference type="InParanoid" id="A0A671EWU1"/>
<dbReference type="AlphaFoldDB" id="A0A671EWU1"/>
<evidence type="ECO:0000256" key="1">
    <source>
        <dbReference type="SAM" id="MobiDB-lite"/>
    </source>
</evidence>
<dbReference type="Ensembl" id="ENSRFET00010019342.1">
    <property type="protein sequence ID" value="ENSRFEP00010017740.1"/>
    <property type="gene ID" value="ENSRFEG00010011999.1"/>
</dbReference>
<reference evidence="2" key="5">
    <citation type="submission" date="2025-09" db="UniProtKB">
        <authorList>
            <consortium name="Ensembl"/>
        </authorList>
    </citation>
    <scope>IDENTIFICATION</scope>
</reference>
<feature type="compositionally biased region" description="Basic and acidic residues" evidence="1">
    <location>
        <begin position="24"/>
        <end position="40"/>
    </location>
</feature>
<proteinExistence type="predicted"/>
<dbReference type="Proteomes" id="UP000472240">
    <property type="component" value="Chromosome 6"/>
</dbReference>
<reference evidence="2 3" key="2">
    <citation type="journal article" date="2018" name="Annu Rev Anim Biosci">
        <title>Bat Biology, Genomes, and the Bat1K Project: To Generate Chromosome-Level Genomes for All Living Bat Species.</title>
        <authorList>
            <person name="Teeling E.C."/>
            <person name="Vernes S.C."/>
            <person name="Davalos L.M."/>
            <person name="Ray D.A."/>
            <person name="Gilbert M.T.P."/>
            <person name="Myers E."/>
        </authorList>
    </citation>
    <scope>NUCLEOTIDE SEQUENCE</scope>
</reference>
<feature type="region of interest" description="Disordered" evidence="1">
    <location>
        <begin position="1"/>
        <end position="52"/>
    </location>
</feature>